<accession>A0AAD5V0L3</accession>
<organism evidence="3 4">
    <name type="scientific">Meripilus lineatus</name>
    <dbReference type="NCBI Taxonomy" id="2056292"/>
    <lineage>
        <taxon>Eukaryota</taxon>
        <taxon>Fungi</taxon>
        <taxon>Dikarya</taxon>
        <taxon>Basidiomycota</taxon>
        <taxon>Agaricomycotina</taxon>
        <taxon>Agaricomycetes</taxon>
        <taxon>Polyporales</taxon>
        <taxon>Meripilaceae</taxon>
        <taxon>Meripilus</taxon>
    </lineage>
</organism>
<dbReference type="InterPro" id="IPR026749">
    <property type="entry name" value="Tmem135"/>
</dbReference>
<dbReference type="AlphaFoldDB" id="A0AAD5V0L3"/>
<feature type="transmembrane region" description="Helical" evidence="2">
    <location>
        <begin position="219"/>
        <end position="235"/>
    </location>
</feature>
<feature type="region of interest" description="Disordered" evidence="1">
    <location>
        <begin position="164"/>
        <end position="201"/>
    </location>
</feature>
<evidence type="ECO:0008006" key="5">
    <source>
        <dbReference type="Google" id="ProtNLM"/>
    </source>
</evidence>
<dbReference type="PANTHER" id="PTHR12459">
    <property type="entry name" value="TRANSMEMBRANE PROTEIN 135-RELATED"/>
    <property type="match status" value="1"/>
</dbReference>
<comment type="caution">
    <text evidence="3">The sequence shown here is derived from an EMBL/GenBank/DDBJ whole genome shotgun (WGS) entry which is preliminary data.</text>
</comment>
<keyword evidence="4" id="KW-1185">Reference proteome</keyword>
<keyword evidence="2" id="KW-0472">Membrane</keyword>
<evidence type="ECO:0000256" key="2">
    <source>
        <dbReference type="SAM" id="Phobius"/>
    </source>
</evidence>
<dbReference type="EMBL" id="JANAWD010000251">
    <property type="protein sequence ID" value="KAJ3482895.1"/>
    <property type="molecule type" value="Genomic_DNA"/>
</dbReference>
<protein>
    <recommendedName>
        <fullName evidence="5">Transmembrane protein 135 N-terminal domain-containing protein</fullName>
    </recommendedName>
</protein>
<evidence type="ECO:0000256" key="1">
    <source>
        <dbReference type="SAM" id="MobiDB-lite"/>
    </source>
</evidence>
<feature type="transmembrane region" description="Helical" evidence="2">
    <location>
        <begin position="447"/>
        <end position="467"/>
    </location>
</feature>
<gene>
    <name evidence="3" type="ORF">NLI96_g6664</name>
</gene>
<evidence type="ECO:0000313" key="3">
    <source>
        <dbReference type="EMBL" id="KAJ3482895.1"/>
    </source>
</evidence>
<feature type="transmembrane region" description="Helical" evidence="2">
    <location>
        <begin position="408"/>
        <end position="427"/>
    </location>
</feature>
<feature type="transmembrane region" description="Helical" evidence="2">
    <location>
        <begin position="77"/>
        <end position="100"/>
    </location>
</feature>
<reference evidence="3" key="1">
    <citation type="submission" date="2022-07" db="EMBL/GenBank/DDBJ databases">
        <title>Genome Sequence of Physisporinus lineatus.</title>
        <authorList>
            <person name="Buettner E."/>
        </authorList>
    </citation>
    <scope>NUCLEOTIDE SEQUENCE</scope>
    <source>
        <strain evidence="3">VT162</strain>
    </source>
</reference>
<sequence>MDDSPQSDSPPPPIGRAPSFIQFTPKRAMASFENLVALANYEERLREARKIVWRDRGERPVECEDYWDCLEHASRGFLRAGTLAFAIRSGVNLILLLTRIKSIPRRRRFALIRHALFGEDSWRFAAMLGSFVGLYKMILNSLPLLLPDPPLHHTSTASLRSELNAHPDASHPSSSSPFHDEDELHMSVHKQTSSSRRRARLSSSAQAHQVWVRKKTRRWYAIFAGTLAGSLAILFEKKGRRVGIAQQMFVRGLQGSYNALSYKHGFHIPHGDVIVFSLWYFPVFSRFTGVYPTYYHSSAQIMYGYLLRPDTLPHSYVSWIQSASKVPKRAVKMNRDLVRDGFFDPADIHKLVSRKDITPSNATFLLDRLALASDAVSPSFGPHFGPCQAVHPCHDSCLMEPTHRFLEVFKWILPIYGVLHFVPMLLFKRGRFLKDPLHMLVRAGWGTTRSSAFLGVYVVIYQAFFCFKHNIFDGLASLRAILLASKRPSPLFKLMAYVASLAQPILISKPSFWLGGLMSGFSLFVEDKKRREELAMYVLPKGLESAWVMARGKGLVFGTGDFGDILLTAFGMGMVMNDPQHLSGLVRRILYQFVGPN</sequence>
<dbReference type="PANTHER" id="PTHR12459:SF6">
    <property type="entry name" value="GB|AAD46013.1"/>
    <property type="match status" value="1"/>
</dbReference>
<dbReference type="Proteomes" id="UP001212997">
    <property type="component" value="Unassembled WGS sequence"/>
</dbReference>
<evidence type="ECO:0000313" key="4">
    <source>
        <dbReference type="Proteomes" id="UP001212997"/>
    </source>
</evidence>
<keyword evidence="2" id="KW-0812">Transmembrane</keyword>
<name>A0AAD5V0L3_9APHY</name>
<proteinExistence type="predicted"/>
<keyword evidence="2" id="KW-1133">Transmembrane helix</keyword>